<proteinExistence type="predicted"/>
<dbReference type="AlphaFoldDB" id="A0A5E6U7D0"/>
<feature type="transmembrane region" description="Helical" evidence="6">
    <location>
        <begin position="111"/>
        <end position="134"/>
    </location>
</feature>
<dbReference type="Pfam" id="PF01810">
    <property type="entry name" value="LysE"/>
    <property type="match status" value="1"/>
</dbReference>
<feature type="transmembrane region" description="Helical" evidence="6">
    <location>
        <begin position="39"/>
        <end position="61"/>
    </location>
</feature>
<dbReference type="EMBL" id="OZ024668">
    <property type="protein sequence ID" value="CAK9889859.1"/>
    <property type="molecule type" value="Genomic_DNA"/>
</dbReference>
<dbReference type="PANTHER" id="PTHR30086">
    <property type="entry name" value="ARGININE EXPORTER PROTEIN ARGO"/>
    <property type="match status" value="1"/>
</dbReference>
<dbReference type="InterPro" id="IPR001123">
    <property type="entry name" value="LeuE-type"/>
</dbReference>
<evidence type="ECO:0000256" key="2">
    <source>
        <dbReference type="ARBA" id="ARBA00022475"/>
    </source>
</evidence>
<organism evidence="8">
    <name type="scientific">Pseudomonas fluorescens</name>
    <dbReference type="NCBI Taxonomy" id="294"/>
    <lineage>
        <taxon>Bacteria</taxon>
        <taxon>Pseudomonadati</taxon>
        <taxon>Pseudomonadota</taxon>
        <taxon>Gammaproteobacteria</taxon>
        <taxon>Pseudomonadales</taxon>
        <taxon>Pseudomonadaceae</taxon>
        <taxon>Pseudomonas</taxon>
    </lineage>
</organism>
<dbReference type="GO" id="GO:0015171">
    <property type="term" value="F:amino acid transmembrane transporter activity"/>
    <property type="evidence" value="ECO:0007669"/>
    <property type="project" value="TreeGrafter"/>
</dbReference>
<feature type="transmembrane region" description="Helical" evidence="6">
    <location>
        <begin position="6"/>
        <end position="27"/>
    </location>
</feature>
<comment type="subcellular location">
    <subcellularLocation>
        <location evidence="1">Cell membrane</location>
        <topology evidence="1">Multi-pass membrane protein</topology>
    </subcellularLocation>
</comment>
<keyword evidence="5 6" id="KW-0472">Membrane</keyword>
<evidence type="ECO:0000256" key="3">
    <source>
        <dbReference type="ARBA" id="ARBA00022692"/>
    </source>
</evidence>
<accession>A0A5E6U7D0</accession>
<feature type="transmembrane region" description="Helical" evidence="6">
    <location>
        <begin position="73"/>
        <end position="90"/>
    </location>
</feature>
<evidence type="ECO:0000313" key="7">
    <source>
        <dbReference type="EMBL" id="CAK9889859.1"/>
    </source>
</evidence>
<gene>
    <name evidence="8" type="primary">eamB_2</name>
    <name evidence="7" type="synonym">eamB_3</name>
    <name evidence="7" type="ORF">PS652_02692</name>
    <name evidence="8" type="ORF">PS652_03037</name>
</gene>
<sequence length="199" mass="21264">MLPNLLPFALFAFVASITPGPTNILILGHGARFGLRATLPLVLGACLAATLVLLLVGVGLGEVLLAYPRVQQAMTWLGVAWLTWLGWQLLHAGATPLTHTAQPRDLGPLDAALLQAVNPKVWLMAVAVMGLFSSSDANPLQHMLKLSLLFLLIALPCMTTWALLGVGSARLLRSPQKVRRFNQLLAVLLVASAWLTVLG</sequence>
<evidence type="ECO:0000256" key="6">
    <source>
        <dbReference type="SAM" id="Phobius"/>
    </source>
</evidence>
<reference evidence="8" key="1">
    <citation type="submission" date="2019-09" db="EMBL/GenBank/DDBJ databases">
        <authorList>
            <person name="Chandra G."/>
            <person name="Truman W A."/>
        </authorList>
    </citation>
    <scope>NUCLEOTIDE SEQUENCE [LARGE SCALE GENOMIC DNA]</scope>
    <source>
        <strain evidence="8">PS652</strain>
    </source>
</reference>
<keyword evidence="3 6" id="KW-0812">Transmembrane</keyword>
<evidence type="ECO:0000313" key="9">
    <source>
        <dbReference type="Proteomes" id="UP000326595"/>
    </source>
</evidence>
<protein>
    <submittedName>
        <fullName evidence="8">Cysteine/O-acetylserine efflux protein</fullName>
    </submittedName>
</protein>
<reference evidence="7 9" key="2">
    <citation type="submission" date="2024-03" db="EMBL/GenBank/DDBJ databases">
        <authorList>
            <person name="Alaster D. Moffat"/>
            <person name="Govind Chandra"/>
            <person name="Andrew W. Truman"/>
        </authorList>
    </citation>
    <scope>NUCLEOTIDE SEQUENCE [LARGE SCALE GENOMIC DNA]</scope>
    <source>
        <strain evidence="7">PS652</strain>
    </source>
</reference>
<evidence type="ECO:0000256" key="4">
    <source>
        <dbReference type="ARBA" id="ARBA00022989"/>
    </source>
</evidence>
<evidence type="ECO:0000256" key="1">
    <source>
        <dbReference type="ARBA" id="ARBA00004651"/>
    </source>
</evidence>
<dbReference type="PANTHER" id="PTHR30086:SF20">
    <property type="entry name" value="ARGININE EXPORTER PROTEIN ARGO-RELATED"/>
    <property type="match status" value="1"/>
</dbReference>
<dbReference type="GO" id="GO:0005886">
    <property type="term" value="C:plasma membrane"/>
    <property type="evidence" value="ECO:0007669"/>
    <property type="project" value="UniProtKB-SubCell"/>
</dbReference>
<keyword evidence="4 6" id="KW-1133">Transmembrane helix</keyword>
<feature type="transmembrane region" description="Helical" evidence="6">
    <location>
        <begin position="181"/>
        <end position="198"/>
    </location>
</feature>
<dbReference type="EMBL" id="CABVHG010000017">
    <property type="protein sequence ID" value="VVM96018.1"/>
    <property type="molecule type" value="Genomic_DNA"/>
</dbReference>
<keyword evidence="2" id="KW-1003">Cell membrane</keyword>
<evidence type="ECO:0000313" key="8">
    <source>
        <dbReference type="EMBL" id="VVM96018.1"/>
    </source>
</evidence>
<dbReference type="GO" id="GO:0033228">
    <property type="term" value="P:cysteine export across plasma membrane"/>
    <property type="evidence" value="ECO:0007669"/>
    <property type="project" value="TreeGrafter"/>
</dbReference>
<feature type="transmembrane region" description="Helical" evidence="6">
    <location>
        <begin position="146"/>
        <end position="169"/>
    </location>
</feature>
<evidence type="ECO:0000256" key="5">
    <source>
        <dbReference type="ARBA" id="ARBA00023136"/>
    </source>
</evidence>
<name>A0A5E6U7D0_PSEFL</name>
<dbReference type="Proteomes" id="UP000326595">
    <property type="component" value="Chromosome"/>
</dbReference>